<name>A0A0A9GPR3_ARUDO</name>
<reference evidence="1" key="2">
    <citation type="journal article" date="2015" name="Data Brief">
        <title>Shoot transcriptome of the giant reed, Arundo donax.</title>
        <authorList>
            <person name="Barrero R.A."/>
            <person name="Guerrero F.D."/>
            <person name="Moolhuijzen P."/>
            <person name="Goolsby J.A."/>
            <person name="Tidwell J."/>
            <person name="Bellgard S.E."/>
            <person name="Bellgard M.I."/>
        </authorList>
    </citation>
    <scope>NUCLEOTIDE SEQUENCE</scope>
    <source>
        <tissue evidence="1">Shoot tissue taken approximately 20 cm above the soil surface</tissue>
    </source>
</reference>
<dbReference type="AlphaFoldDB" id="A0A0A9GPR3"/>
<evidence type="ECO:0000313" key="1">
    <source>
        <dbReference type="EMBL" id="JAE26482.1"/>
    </source>
</evidence>
<accession>A0A0A9GPR3</accession>
<proteinExistence type="predicted"/>
<reference evidence="1" key="1">
    <citation type="submission" date="2014-09" db="EMBL/GenBank/DDBJ databases">
        <authorList>
            <person name="Magalhaes I.L.F."/>
            <person name="Oliveira U."/>
            <person name="Santos F.R."/>
            <person name="Vidigal T.H.D.A."/>
            <person name="Brescovit A.D."/>
            <person name="Santos A.J."/>
        </authorList>
    </citation>
    <scope>NUCLEOTIDE SEQUENCE</scope>
    <source>
        <tissue evidence="1">Shoot tissue taken approximately 20 cm above the soil surface</tissue>
    </source>
</reference>
<protein>
    <submittedName>
        <fullName evidence="1">Uncharacterized protein</fullName>
    </submittedName>
</protein>
<organism evidence="1">
    <name type="scientific">Arundo donax</name>
    <name type="common">Giant reed</name>
    <name type="synonym">Donax arundinaceus</name>
    <dbReference type="NCBI Taxonomy" id="35708"/>
    <lineage>
        <taxon>Eukaryota</taxon>
        <taxon>Viridiplantae</taxon>
        <taxon>Streptophyta</taxon>
        <taxon>Embryophyta</taxon>
        <taxon>Tracheophyta</taxon>
        <taxon>Spermatophyta</taxon>
        <taxon>Magnoliopsida</taxon>
        <taxon>Liliopsida</taxon>
        <taxon>Poales</taxon>
        <taxon>Poaceae</taxon>
        <taxon>PACMAD clade</taxon>
        <taxon>Arundinoideae</taxon>
        <taxon>Arundineae</taxon>
        <taxon>Arundo</taxon>
    </lineage>
</organism>
<sequence length="36" mass="4080">MVVYRYVNPSCETESSYAAISSHTYRQRRRVLAAGG</sequence>
<dbReference type="EMBL" id="GBRH01171414">
    <property type="protein sequence ID" value="JAE26482.1"/>
    <property type="molecule type" value="Transcribed_RNA"/>
</dbReference>